<reference evidence="1 2" key="1">
    <citation type="submission" date="2019-07" db="EMBL/GenBank/DDBJ databases">
        <title>Whole genome shotgun sequence of Vibrio sagamiensis NBRC 104589.</title>
        <authorList>
            <person name="Hosoyama A."/>
            <person name="Uohara A."/>
            <person name="Ohji S."/>
            <person name="Ichikawa N."/>
        </authorList>
    </citation>
    <scope>NUCLEOTIDE SEQUENCE [LARGE SCALE GENOMIC DNA]</scope>
    <source>
        <strain evidence="1 2">NBRC 104589</strain>
    </source>
</reference>
<dbReference type="Gene3D" id="3.40.390.10">
    <property type="entry name" value="Collagenase (Catalytic Domain)"/>
    <property type="match status" value="1"/>
</dbReference>
<comment type="caution">
    <text evidence="1">The sequence shown here is derived from an EMBL/GenBank/DDBJ whole genome shotgun (WGS) entry which is preliminary data.</text>
</comment>
<dbReference type="RefSeq" id="WP_039982117.1">
    <property type="nucleotide sequence ID" value="NZ_BAOJ01000094.1"/>
</dbReference>
<keyword evidence="2" id="KW-1185">Reference proteome</keyword>
<dbReference type="SUPFAM" id="SSF55486">
    <property type="entry name" value="Metalloproteases ('zincins'), catalytic domain"/>
    <property type="match status" value="1"/>
</dbReference>
<dbReference type="Proteomes" id="UP000321922">
    <property type="component" value="Unassembled WGS sequence"/>
</dbReference>
<dbReference type="EMBL" id="BJXJ01000010">
    <property type="protein sequence ID" value="GEM75204.1"/>
    <property type="molecule type" value="Genomic_DNA"/>
</dbReference>
<dbReference type="AlphaFoldDB" id="A0A511QD21"/>
<protein>
    <recommendedName>
        <fullName evidence="3">Peptidase M12B domain-containing protein</fullName>
    </recommendedName>
</protein>
<gene>
    <name evidence="1" type="ORF">VSA01S_13160</name>
</gene>
<dbReference type="Pfam" id="PF13582">
    <property type="entry name" value="Reprolysin_3"/>
    <property type="match status" value="1"/>
</dbReference>
<evidence type="ECO:0000313" key="2">
    <source>
        <dbReference type="Proteomes" id="UP000321922"/>
    </source>
</evidence>
<organism evidence="1 2">
    <name type="scientific">Vibrio sagamiensis NBRC 104589</name>
    <dbReference type="NCBI Taxonomy" id="1219064"/>
    <lineage>
        <taxon>Bacteria</taxon>
        <taxon>Pseudomonadati</taxon>
        <taxon>Pseudomonadota</taxon>
        <taxon>Gammaproteobacteria</taxon>
        <taxon>Vibrionales</taxon>
        <taxon>Vibrionaceae</taxon>
        <taxon>Vibrio</taxon>
    </lineage>
</organism>
<dbReference type="GO" id="GO:0008237">
    <property type="term" value="F:metallopeptidase activity"/>
    <property type="evidence" value="ECO:0007669"/>
    <property type="project" value="InterPro"/>
</dbReference>
<name>A0A511QD21_9VIBR</name>
<proteinExistence type="predicted"/>
<evidence type="ECO:0008006" key="3">
    <source>
        <dbReference type="Google" id="ProtNLM"/>
    </source>
</evidence>
<sequence>MDENFLEYAQARVSLLNSVLKRSRANVKAKLVGANTLDMAFYNIEDFAFNQSVRKMKEDKHAHIVFLFSELNFDTSQCGLGAVTKVNETAYSAGRYESFFCSSGDTFVHEVGHNLGLTHTSNEHSLAQYAAGHGTLFWVTVMAYHFYHGGLIRKQIFSNPEVQCDTFSQCGDTESADAVRFINQNVGRFIRNN</sequence>
<dbReference type="InterPro" id="IPR024079">
    <property type="entry name" value="MetalloPept_cat_dom_sf"/>
</dbReference>
<evidence type="ECO:0000313" key="1">
    <source>
        <dbReference type="EMBL" id="GEM75204.1"/>
    </source>
</evidence>
<accession>A0A511QD21</accession>